<protein>
    <submittedName>
        <fullName evidence="1">Uncharacterized protein</fullName>
    </submittedName>
</protein>
<dbReference type="AlphaFoldDB" id="A0A0K2UK70"/>
<proteinExistence type="predicted"/>
<name>A0A0K2UK70_LEPSM</name>
<evidence type="ECO:0000313" key="1">
    <source>
        <dbReference type="EMBL" id="CDW38623.1"/>
    </source>
</evidence>
<dbReference type="EMBL" id="HACA01021262">
    <property type="protein sequence ID" value="CDW38623.1"/>
    <property type="molecule type" value="Transcribed_RNA"/>
</dbReference>
<organism evidence="1">
    <name type="scientific">Lepeophtheirus salmonis</name>
    <name type="common">Salmon louse</name>
    <name type="synonym">Caligus salmonis</name>
    <dbReference type="NCBI Taxonomy" id="72036"/>
    <lineage>
        <taxon>Eukaryota</taxon>
        <taxon>Metazoa</taxon>
        <taxon>Ecdysozoa</taxon>
        <taxon>Arthropoda</taxon>
        <taxon>Crustacea</taxon>
        <taxon>Multicrustacea</taxon>
        <taxon>Hexanauplia</taxon>
        <taxon>Copepoda</taxon>
        <taxon>Siphonostomatoida</taxon>
        <taxon>Caligidae</taxon>
        <taxon>Lepeophtheirus</taxon>
    </lineage>
</organism>
<accession>A0A0K2UK70</accession>
<reference evidence="1" key="1">
    <citation type="submission" date="2014-05" db="EMBL/GenBank/DDBJ databases">
        <authorList>
            <person name="Chronopoulou M."/>
        </authorList>
    </citation>
    <scope>NUCLEOTIDE SEQUENCE</scope>
    <source>
        <tissue evidence="1">Whole organism</tissue>
    </source>
</reference>
<sequence>MIMVRLTSKACLAVSEVNFIDIPLLHQSLRPQAF</sequence>